<feature type="transmembrane region" description="Helical" evidence="10">
    <location>
        <begin position="182"/>
        <end position="202"/>
    </location>
</feature>
<feature type="transmembrane region" description="Helical" evidence="10">
    <location>
        <begin position="465"/>
        <end position="482"/>
    </location>
</feature>
<dbReference type="HOGENOM" id="CLU_006797_4_1_10"/>
<evidence type="ECO:0008006" key="13">
    <source>
        <dbReference type="Google" id="ProtNLM"/>
    </source>
</evidence>
<dbReference type="Proteomes" id="UP000007394">
    <property type="component" value="Chromosome"/>
</dbReference>
<dbReference type="Pfam" id="PF03023">
    <property type="entry name" value="MurJ"/>
    <property type="match status" value="1"/>
</dbReference>
<dbReference type="PANTHER" id="PTHR47019:SF1">
    <property type="entry name" value="LIPID II FLIPPASE MURJ"/>
    <property type="match status" value="1"/>
</dbReference>
<dbReference type="eggNOG" id="COG0728">
    <property type="taxonomic scope" value="Bacteria"/>
</dbReference>
<keyword evidence="3 10" id="KW-0812">Transmembrane</keyword>
<keyword evidence="6 10" id="KW-1133">Transmembrane helix</keyword>
<organism evidence="11 12">
    <name type="scientific">Ignavibacterium album (strain DSM 19864 / JCM 16511 / NBRC 101810 / Mat9-16)</name>
    <dbReference type="NCBI Taxonomy" id="945713"/>
    <lineage>
        <taxon>Bacteria</taxon>
        <taxon>Pseudomonadati</taxon>
        <taxon>Ignavibacteriota</taxon>
        <taxon>Ignavibacteria</taxon>
        <taxon>Ignavibacteriales</taxon>
        <taxon>Ignavibacteriaceae</taxon>
        <taxon>Ignavibacterium</taxon>
    </lineage>
</organism>
<evidence type="ECO:0000256" key="4">
    <source>
        <dbReference type="ARBA" id="ARBA00022960"/>
    </source>
</evidence>
<dbReference type="EMBL" id="CP003418">
    <property type="protein sequence ID" value="AFH49788.1"/>
    <property type="molecule type" value="Genomic_DNA"/>
</dbReference>
<keyword evidence="4" id="KW-0133">Cell shape</keyword>
<dbReference type="STRING" id="945713.IALB_2083"/>
<dbReference type="GO" id="GO:0009252">
    <property type="term" value="P:peptidoglycan biosynthetic process"/>
    <property type="evidence" value="ECO:0007669"/>
    <property type="project" value="UniProtKB-KW"/>
</dbReference>
<keyword evidence="12" id="KW-1185">Reference proteome</keyword>
<keyword evidence="5" id="KW-0573">Peptidoglycan synthesis</keyword>
<protein>
    <recommendedName>
        <fullName evidence="13">Lipid II flippase MurJ</fullName>
    </recommendedName>
</protein>
<evidence type="ECO:0000313" key="12">
    <source>
        <dbReference type="Proteomes" id="UP000007394"/>
    </source>
</evidence>
<comment type="function">
    <text evidence="8">Involved in peptidoglycan biosynthesis. Transports lipid-linked peptidoglycan precursors from the inner to the outer leaflet of the cytoplasmic membrane.</text>
</comment>
<dbReference type="PANTHER" id="PTHR47019">
    <property type="entry name" value="LIPID II FLIPPASE MURJ"/>
    <property type="match status" value="1"/>
</dbReference>
<dbReference type="GO" id="GO:0008360">
    <property type="term" value="P:regulation of cell shape"/>
    <property type="evidence" value="ECO:0007669"/>
    <property type="project" value="UniProtKB-KW"/>
</dbReference>
<feature type="transmembrane region" description="Helical" evidence="10">
    <location>
        <begin position="261"/>
        <end position="282"/>
    </location>
</feature>
<comment type="similarity">
    <text evidence="9">Belongs to the MurJ/MviN family.</text>
</comment>
<feature type="transmembrane region" description="Helical" evidence="10">
    <location>
        <begin position="404"/>
        <end position="427"/>
    </location>
</feature>
<feature type="transmembrane region" description="Helical" evidence="10">
    <location>
        <begin position="439"/>
        <end position="459"/>
    </location>
</feature>
<comment type="subcellular location">
    <subcellularLocation>
        <location evidence="1">Cell membrane</location>
        <topology evidence="1">Multi-pass membrane protein</topology>
    </subcellularLocation>
</comment>
<dbReference type="InterPro" id="IPR051050">
    <property type="entry name" value="Lipid_II_flippase_MurJ/MviN"/>
</dbReference>
<sequence length="511" mass="58296">MQKTSSIGSATIILTIFGLIAKATGFFREVLFANYFGISREYEFYLVASVLPITLNSIALYIYQNYFIPAYSKREILGYEHSADFSKKTFLNSLLIALFTVSIIILFRIPIIKIYLGNKLVSDKIEILFIIFSLTVPLSIVSGFLIAYLQTQFNFKSPAVAALSLNILTILALIIFKETNIIYIAYSYLSGVLIQTIVLLKVSNILKLLRINLNRASEKVKSIDSTILWILLIEVIGQLYILSDRYFLSRVDEGGIAAINYALTIFLLPISIITISISTAVFPKFSQLAASNSKFELKDKITTALVSISLLFIPINLIFIFWRKEVVRIFYERGNFTFNSTQLTSDVLFYFSLSLIFYSLYGILNKIFYVYGKVKALFVVTVLGIALKIALNFILVGSLKQNGLAISTSLSYIFFFILSLIIIHSLFKLIAFRALVIKFIFYLVNGLFSFLIVHILFTLITIDTILFDLIKITLFLLIYYINNQVMNDKYQLEIQNELIRILPNKLFKREI</sequence>
<evidence type="ECO:0000256" key="3">
    <source>
        <dbReference type="ARBA" id="ARBA00022692"/>
    </source>
</evidence>
<evidence type="ECO:0000256" key="2">
    <source>
        <dbReference type="ARBA" id="ARBA00022475"/>
    </source>
</evidence>
<accession>I0ALD1</accession>
<keyword evidence="2" id="KW-1003">Cell membrane</keyword>
<feature type="transmembrane region" description="Helical" evidence="10">
    <location>
        <begin position="89"/>
        <end position="107"/>
    </location>
</feature>
<evidence type="ECO:0000256" key="7">
    <source>
        <dbReference type="ARBA" id="ARBA00023136"/>
    </source>
</evidence>
<feature type="transmembrane region" description="Helical" evidence="10">
    <location>
        <begin position="12"/>
        <end position="38"/>
    </location>
</feature>
<proteinExistence type="inferred from homology"/>
<feature type="transmembrane region" description="Helical" evidence="10">
    <location>
        <begin position="44"/>
        <end position="68"/>
    </location>
</feature>
<gene>
    <name evidence="11" type="ordered locus">IALB_2083</name>
</gene>
<dbReference type="GO" id="GO:0005886">
    <property type="term" value="C:plasma membrane"/>
    <property type="evidence" value="ECO:0007669"/>
    <property type="project" value="UniProtKB-SubCell"/>
</dbReference>
<dbReference type="PRINTS" id="PR01806">
    <property type="entry name" value="VIRFACTRMVIN"/>
</dbReference>
<evidence type="ECO:0000256" key="6">
    <source>
        <dbReference type="ARBA" id="ARBA00022989"/>
    </source>
</evidence>
<feature type="transmembrane region" description="Helical" evidence="10">
    <location>
        <begin position="303"/>
        <end position="322"/>
    </location>
</feature>
<feature type="transmembrane region" description="Helical" evidence="10">
    <location>
        <begin position="223"/>
        <end position="241"/>
    </location>
</feature>
<evidence type="ECO:0000256" key="9">
    <source>
        <dbReference type="ARBA" id="ARBA00061532"/>
    </source>
</evidence>
<feature type="transmembrane region" description="Helical" evidence="10">
    <location>
        <begin position="127"/>
        <end position="147"/>
    </location>
</feature>
<feature type="transmembrane region" description="Helical" evidence="10">
    <location>
        <begin position="159"/>
        <end position="176"/>
    </location>
</feature>
<evidence type="ECO:0000313" key="11">
    <source>
        <dbReference type="EMBL" id="AFH49788.1"/>
    </source>
</evidence>
<reference evidence="11 12" key="1">
    <citation type="journal article" date="2012" name="Front. Microbiol.">
        <title>Complete genome of Ignavibacterium album, a metabolically versatile, flagellated, facultative anaerobe from the phylum Chlorobi.</title>
        <authorList>
            <person name="Liu Z."/>
            <person name="Frigaard N.-U."/>
            <person name="Vogl K."/>
            <person name="Iino T."/>
            <person name="Ohkuma M."/>
            <person name="Overmann J."/>
            <person name="Bryant D.A."/>
        </authorList>
    </citation>
    <scope>NUCLEOTIDE SEQUENCE [LARGE SCALE GENOMIC DNA]</scope>
    <source>
        <strain evidence="12">DSM 19864 / JCM 16511 / NBRC 101810 / Mat9-16</strain>
    </source>
</reference>
<evidence type="ECO:0000256" key="10">
    <source>
        <dbReference type="SAM" id="Phobius"/>
    </source>
</evidence>
<dbReference type="RefSeq" id="WP_014560937.1">
    <property type="nucleotide sequence ID" value="NC_017464.1"/>
</dbReference>
<dbReference type="InterPro" id="IPR004268">
    <property type="entry name" value="MurJ"/>
</dbReference>
<feature type="transmembrane region" description="Helical" evidence="10">
    <location>
        <begin position="347"/>
        <end position="364"/>
    </location>
</feature>
<evidence type="ECO:0000256" key="8">
    <source>
        <dbReference type="ARBA" id="ARBA00060041"/>
    </source>
</evidence>
<dbReference type="GO" id="GO:0034204">
    <property type="term" value="P:lipid translocation"/>
    <property type="evidence" value="ECO:0007669"/>
    <property type="project" value="TreeGrafter"/>
</dbReference>
<dbReference type="AlphaFoldDB" id="I0ALD1"/>
<keyword evidence="7 10" id="KW-0472">Membrane</keyword>
<dbReference type="GO" id="GO:0015648">
    <property type="term" value="F:lipid-linked peptidoglycan transporter activity"/>
    <property type="evidence" value="ECO:0007669"/>
    <property type="project" value="TreeGrafter"/>
</dbReference>
<name>I0ALD1_IGNAJ</name>
<evidence type="ECO:0000256" key="1">
    <source>
        <dbReference type="ARBA" id="ARBA00004651"/>
    </source>
</evidence>
<dbReference type="OrthoDB" id="9804143at2"/>
<feature type="transmembrane region" description="Helical" evidence="10">
    <location>
        <begin position="376"/>
        <end position="398"/>
    </location>
</feature>
<dbReference type="KEGG" id="ial:IALB_2083"/>
<evidence type="ECO:0000256" key="5">
    <source>
        <dbReference type="ARBA" id="ARBA00022984"/>
    </source>
</evidence>